<sequence>MVFGIQAFQAAFVITWIVVLSYICYLIYNRSKMESLILKLKK</sequence>
<keyword evidence="3" id="KW-1185">Reference proteome</keyword>
<organism evidence="2 3">
    <name type="scientific">Methanococcoides cohabitans</name>
    <dbReference type="NCBI Taxonomy" id="3136559"/>
    <lineage>
        <taxon>Archaea</taxon>
        <taxon>Methanobacteriati</taxon>
        <taxon>Methanobacteriota</taxon>
        <taxon>Stenosarchaea group</taxon>
        <taxon>Methanomicrobia</taxon>
        <taxon>Methanosarcinales</taxon>
        <taxon>Methanosarcinaceae</taxon>
        <taxon>Methanococcoides</taxon>
    </lineage>
</organism>
<dbReference type="EMBL" id="JBCAUS010000003">
    <property type="protein sequence ID" value="MEL4305485.1"/>
    <property type="molecule type" value="Genomic_DNA"/>
</dbReference>
<gene>
    <name evidence="2" type="ORF">WOA13_06545</name>
</gene>
<dbReference type="RefSeq" id="WP_342127139.1">
    <property type="nucleotide sequence ID" value="NZ_JBCAUS010000003.1"/>
</dbReference>
<comment type="caution">
    <text evidence="2">The sequence shown here is derived from an EMBL/GenBank/DDBJ whole genome shotgun (WGS) entry which is preliminary data.</text>
</comment>
<protein>
    <submittedName>
        <fullName evidence="2">CcmD family protein</fullName>
    </submittedName>
</protein>
<dbReference type="NCBIfam" id="TIGR04391">
    <property type="entry name" value="CcmD_alt_fam"/>
    <property type="match status" value="1"/>
</dbReference>
<evidence type="ECO:0000313" key="3">
    <source>
        <dbReference type="Proteomes" id="UP001396646"/>
    </source>
</evidence>
<feature type="transmembrane region" description="Helical" evidence="1">
    <location>
        <begin position="6"/>
        <end position="28"/>
    </location>
</feature>
<evidence type="ECO:0000313" key="2">
    <source>
        <dbReference type="EMBL" id="MEL4305485.1"/>
    </source>
</evidence>
<evidence type="ECO:0000256" key="1">
    <source>
        <dbReference type="SAM" id="Phobius"/>
    </source>
</evidence>
<name>A0ABU9KVC7_9EURY</name>
<dbReference type="InterPro" id="IPR030888">
    <property type="entry name" value="Put_ccm"/>
</dbReference>
<dbReference type="Proteomes" id="UP001396646">
    <property type="component" value="Unassembled WGS sequence"/>
</dbReference>
<reference evidence="2 3" key="1">
    <citation type="submission" date="2024-04" db="EMBL/GenBank/DDBJ databases">
        <title>Methanococcoides sp. LMO-2.</title>
        <authorList>
            <person name="Liang L."/>
        </authorList>
    </citation>
    <scope>NUCLEOTIDE SEQUENCE [LARGE SCALE GENOMIC DNA]</scope>
    <source>
        <strain evidence="2 3">LMO-2</strain>
    </source>
</reference>
<proteinExistence type="predicted"/>
<keyword evidence="1" id="KW-1133">Transmembrane helix</keyword>
<accession>A0ABU9KVC7</accession>
<keyword evidence="1" id="KW-0812">Transmembrane</keyword>
<keyword evidence="1" id="KW-0472">Membrane</keyword>